<organism evidence="1 2">
    <name type="scientific">Coemansia furcata</name>
    <dbReference type="NCBI Taxonomy" id="417177"/>
    <lineage>
        <taxon>Eukaryota</taxon>
        <taxon>Fungi</taxon>
        <taxon>Fungi incertae sedis</taxon>
        <taxon>Zoopagomycota</taxon>
        <taxon>Kickxellomycotina</taxon>
        <taxon>Kickxellomycetes</taxon>
        <taxon>Kickxellales</taxon>
        <taxon>Kickxellaceae</taxon>
        <taxon>Coemansia</taxon>
    </lineage>
</organism>
<accession>A0ACC1KUN6</accession>
<sequence>ATASKGAQTTSPTSSYTARRGRPRKTTPPSAEQPAAKVISIDIESEDEASKPVDVAVSGSSTHDKGKALVDHSSDSTDFAEVEEPPVVKRGRPRGRPRKTDPHSTEHPAAKVTRIDIASEDEANKPVDVAGSGSSARDKGKALVDHFSDSTDFSEDDEPPVAKQSRPRGRPRKIAPPSAEQPAAKATRVEVENEDEASEDVASKSVEVDAPPVVKRGRPRGRPRKIAPPSAEQPAAKVTRINIEGEDEA</sequence>
<feature type="non-terminal residue" evidence="1">
    <location>
        <position position="249"/>
    </location>
</feature>
<keyword evidence="2" id="KW-1185">Reference proteome</keyword>
<evidence type="ECO:0000313" key="1">
    <source>
        <dbReference type="EMBL" id="KAJ2795297.1"/>
    </source>
</evidence>
<gene>
    <name evidence="1" type="ORF">H4S07_006522</name>
</gene>
<proteinExistence type="predicted"/>
<dbReference type="Proteomes" id="UP001140096">
    <property type="component" value="Unassembled WGS sequence"/>
</dbReference>
<evidence type="ECO:0000313" key="2">
    <source>
        <dbReference type="Proteomes" id="UP001140096"/>
    </source>
</evidence>
<comment type="caution">
    <text evidence="1">The sequence shown here is derived from an EMBL/GenBank/DDBJ whole genome shotgun (WGS) entry which is preliminary data.</text>
</comment>
<name>A0ACC1KUN6_9FUNG</name>
<feature type="non-terminal residue" evidence="1">
    <location>
        <position position="1"/>
    </location>
</feature>
<reference evidence="1" key="1">
    <citation type="submission" date="2022-07" db="EMBL/GenBank/DDBJ databases">
        <title>Phylogenomic reconstructions and comparative analyses of Kickxellomycotina fungi.</title>
        <authorList>
            <person name="Reynolds N.K."/>
            <person name="Stajich J.E."/>
            <person name="Barry K."/>
            <person name="Grigoriev I.V."/>
            <person name="Crous P."/>
            <person name="Smith M.E."/>
        </authorList>
    </citation>
    <scope>NUCLEOTIDE SEQUENCE</scope>
    <source>
        <strain evidence="1">CBS 102833</strain>
    </source>
</reference>
<protein>
    <submittedName>
        <fullName evidence="1">Uncharacterized protein</fullName>
    </submittedName>
</protein>
<dbReference type="EMBL" id="JANBUP010003935">
    <property type="protein sequence ID" value="KAJ2795297.1"/>
    <property type="molecule type" value="Genomic_DNA"/>
</dbReference>